<keyword evidence="3 5" id="KW-0732">Signal</keyword>
<evidence type="ECO:0000256" key="2">
    <source>
        <dbReference type="ARBA" id="ARBA00006671"/>
    </source>
</evidence>
<dbReference type="GO" id="GO:0043709">
    <property type="term" value="P:cell adhesion involved in single-species biofilm formation"/>
    <property type="evidence" value="ECO:0007669"/>
    <property type="project" value="TreeGrafter"/>
</dbReference>
<gene>
    <name evidence="7" type="ORF">SAMN06296058_3354</name>
</gene>
<organism evidence="7 8">
    <name type="scientific">Pseudoxanthomonas indica</name>
    <dbReference type="NCBI Taxonomy" id="428993"/>
    <lineage>
        <taxon>Bacteria</taxon>
        <taxon>Pseudomonadati</taxon>
        <taxon>Pseudomonadota</taxon>
        <taxon>Gammaproteobacteria</taxon>
        <taxon>Lysobacterales</taxon>
        <taxon>Lysobacteraceae</taxon>
        <taxon>Pseudoxanthomonas</taxon>
    </lineage>
</organism>
<dbReference type="GO" id="GO:0009289">
    <property type="term" value="C:pilus"/>
    <property type="evidence" value="ECO:0007669"/>
    <property type="project" value="UniProtKB-SubCell"/>
</dbReference>
<keyword evidence="8" id="KW-1185">Reference proteome</keyword>
<evidence type="ECO:0000256" key="5">
    <source>
        <dbReference type="SAM" id="SignalP"/>
    </source>
</evidence>
<sequence>MNANGMFRAAAWVATKAALLRRAMQVLIVLASVSGVAKAQTVPEGACMSSYLPLTAVIPEVSVPRNLALGSPIPGAMVTVSLAVTCNKGPAAASGPAQWRWSSRNGTPIFSEVPGFTEVYRTSSMSEGVGLRVETFGGLATHYLVNGQIAFGLGDYNLNGTSNIEARFVLIKVAESPQTGTYTQPGGTGIHGVAWINNSTEANSALDVKYTIKSAQSSSCTLSQKDIEVALPKVLVNDFTGVGSFVGPTTFPIGVNCEDKVALRFEMKDATKPGNVSNILSLGAGSTAEGVGIQILDGQGKLISYTPGGQTYNQSTTPIFNPTLLGEVPAGTSSTTFTARYVQTEAV</sequence>
<dbReference type="InterPro" id="IPR036937">
    <property type="entry name" value="Adhesion_dom_fimbrial_sf"/>
</dbReference>
<proteinExistence type="inferred from homology"/>
<dbReference type="Proteomes" id="UP000190341">
    <property type="component" value="Unassembled WGS sequence"/>
</dbReference>
<dbReference type="InterPro" id="IPR008966">
    <property type="entry name" value="Adhesion_dom_sf"/>
</dbReference>
<feature type="domain" description="Fimbrial-type adhesion" evidence="6">
    <location>
        <begin position="217"/>
        <end position="345"/>
    </location>
</feature>
<dbReference type="SUPFAM" id="SSF49401">
    <property type="entry name" value="Bacterial adhesins"/>
    <property type="match status" value="1"/>
</dbReference>
<evidence type="ECO:0000259" key="6">
    <source>
        <dbReference type="Pfam" id="PF00419"/>
    </source>
</evidence>
<dbReference type="PANTHER" id="PTHR33420:SF3">
    <property type="entry name" value="FIMBRIAL SUBUNIT ELFA"/>
    <property type="match status" value="1"/>
</dbReference>
<name>A0A1T5LYF3_9GAMM</name>
<dbReference type="Pfam" id="PF00419">
    <property type="entry name" value="Fimbrial"/>
    <property type="match status" value="1"/>
</dbReference>
<evidence type="ECO:0000313" key="8">
    <source>
        <dbReference type="Proteomes" id="UP000190341"/>
    </source>
</evidence>
<reference evidence="7 8" key="1">
    <citation type="submission" date="2017-02" db="EMBL/GenBank/DDBJ databases">
        <authorList>
            <person name="Peterson S.W."/>
        </authorList>
    </citation>
    <scope>NUCLEOTIDE SEQUENCE [LARGE SCALE GENOMIC DNA]</scope>
    <source>
        <strain evidence="7 8">P15</strain>
    </source>
</reference>
<dbReference type="RefSeq" id="WP_176140893.1">
    <property type="nucleotide sequence ID" value="NZ_BMCL01000001.1"/>
</dbReference>
<comment type="subcellular location">
    <subcellularLocation>
        <location evidence="1">Fimbrium</location>
    </subcellularLocation>
</comment>
<protein>
    <submittedName>
        <fullName evidence="7">Fimbrial protein</fullName>
    </submittedName>
</protein>
<evidence type="ECO:0000313" key="7">
    <source>
        <dbReference type="EMBL" id="SKC80618.1"/>
    </source>
</evidence>
<accession>A0A1T5LYF3</accession>
<dbReference type="PANTHER" id="PTHR33420">
    <property type="entry name" value="FIMBRIAL SUBUNIT ELFA-RELATED"/>
    <property type="match status" value="1"/>
</dbReference>
<keyword evidence="4" id="KW-0281">Fimbrium</keyword>
<comment type="similarity">
    <text evidence="2">Belongs to the fimbrial protein family.</text>
</comment>
<evidence type="ECO:0000256" key="3">
    <source>
        <dbReference type="ARBA" id="ARBA00022729"/>
    </source>
</evidence>
<dbReference type="AlphaFoldDB" id="A0A1T5LYF3"/>
<evidence type="ECO:0000256" key="1">
    <source>
        <dbReference type="ARBA" id="ARBA00004561"/>
    </source>
</evidence>
<dbReference type="InterPro" id="IPR000259">
    <property type="entry name" value="Adhesion_dom_fimbrial"/>
</dbReference>
<feature type="chain" id="PRO_5012391606" evidence="5">
    <location>
        <begin position="40"/>
        <end position="347"/>
    </location>
</feature>
<evidence type="ECO:0000256" key="4">
    <source>
        <dbReference type="ARBA" id="ARBA00023263"/>
    </source>
</evidence>
<feature type="signal peptide" evidence="5">
    <location>
        <begin position="1"/>
        <end position="39"/>
    </location>
</feature>
<dbReference type="InterPro" id="IPR050263">
    <property type="entry name" value="Bact_Fimbrial_Adh_Pro"/>
</dbReference>
<dbReference type="Gene3D" id="2.60.40.1090">
    <property type="entry name" value="Fimbrial-type adhesion domain"/>
    <property type="match status" value="1"/>
</dbReference>
<dbReference type="EMBL" id="FUZV01000002">
    <property type="protein sequence ID" value="SKC80618.1"/>
    <property type="molecule type" value="Genomic_DNA"/>
</dbReference>